<dbReference type="EMBL" id="KZ303520">
    <property type="protein sequence ID" value="PIA14210.1"/>
    <property type="molecule type" value="Genomic_DNA"/>
</dbReference>
<feature type="compositionally biased region" description="Basic and acidic residues" evidence="1">
    <location>
        <begin position="54"/>
        <end position="71"/>
    </location>
</feature>
<evidence type="ECO:0000313" key="3">
    <source>
        <dbReference type="Proteomes" id="UP000242474"/>
    </source>
</evidence>
<proteinExistence type="predicted"/>
<evidence type="ECO:0000313" key="2">
    <source>
        <dbReference type="EMBL" id="PIA14210.1"/>
    </source>
</evidence>
<feature type="compositionally biased region" description="Low complexity" evidence="1">
    <location>
        <begin position="73"/>
        <end position="83"/>
    </location>
</feature>
<organism evidence="2 3">
    <name type="scientific">Coemansia reversa (strain ATCC 12441 / NRRL 1564)</name>
    <dbReference type="NCBI Taxonomy" id="763665"/>
    <lineage>
        <taxon>Eukaryota</taxon>
        <taxon>Fungi</taxon>
        <taxon>Fungi incertae sedis</taxon>
        <taxon>Zoopagomycota</taxon>
        <taxon>Kickxellomycotina</taxon>
        <taxon>Kickxellomycetes</taxon>
        <taxon>Kickxellales</taxon>
        <taxon>Kickxellaceae</taxon>
        <taxon>Coemansia</taxon>
    </lineage>
</organism>
<feature type="compositionally biased region" description="Polar residues" evidence="1">
    <location>
        <begin position="17"/>
        <end position="30"/>
    </location>
</feature>
<keyword evidence="3" id="KW-1185">Reference proteome</keyword>
<sequence length="126" mass="13908">MDKDEVQSEQPKDADVATSTVSKSRGAQTTIDKQFDVQIAAMQDMLKDMAVEVEAAERNVEEKAGQTDHKNGPSQQPQSSQNSVSDVLQDMAAVEKVVGDYEMQLDSFLSRLDEMLDSDKHVKSES</sequence>
<evidence type="ECO:0000256" key="1">
    <source>
        <dbReference type="SAM" id="MobiDB-lite"/>
    </source>
</evidence>
<name>A0A2G5B5E0_COERN</name>
<feature type="compositionally biased region" description="Basic and acidic residues" evidence="1">
    <location>
        <begin position="1"/>
        <end position="15"/>
    </location>
</feature>
<reference evidence="2 3" key="1">
    <citation type="journal article" date="2015" name="Genome Biol. Evol.">
        <title>Phylogenomic analyses indicate that early fungi evolved digesting cell walls of algal ancestors of land plants.</title>
        <authorList>
            <person name="Chang Y."/>
            <person name="Wang S."/>
            <person name="Sekimoto S."/>
            <person name="Aerts A.L."/>
            <person name="Choi C."/>
            <person name="Clum A."/>
            <person name="LaButti K.M."/>
            <person name="Lindquist E.A."/>
            <person name="Yee Ngan C."/>
            <person name="Ohm R.A."/>
            <person name="Salamov A.A."/>
            <person name="Grigoriev I.V."/>
            <person name="Spatafora J.W."/>
            <person name="Berbee M.L."/>
        </authorList>
    </citation>
    <scope>NUCLEOTIDE SEQUENCE [LARGE SCALE GENOMIC DNA]</scope>
    <source>
        <strain evidence="2 3">NRRL 1564</strain>
    </source>
</reference>
<dbReference type="AlphaFoldDB" id="A0A2G5B5E0"/>
<feature type="region of interest" description="Disordered" evidence="1">
    <location>
        <begin position="1"/>
        <end position="30"/>
    </location>
</feature>
<dbReference type="Proteomes" id="UP000242474">
    <property type="component" value="Unassembled WGS sequence"/>
</dbReference>
<feature type="region of interest" description="Disordered" evidence="1">
    <location>
        <begin position="54"/>
        <end position="88"/>
    </location>
</feature>
<accession>A0A2G5B5E0</accession>
<dbReference type="OrthoDB" id="5590815at2759"/>
<protein>
    <submittedName>
        <fullName evidence="2">Uncharacterized protein</fullName>
    </submittedName>
</protein>
<gene>
    <name evidence="2" type="ORF">COEREDRAFT_10569</name>
</gene>